<organism evidence="1">
    <name type="scientific">freshwater metagenome</name>
    <dbReference type="NCBI Taxonomy" id="449393"/>
    <lineage>
        <taxon>unclassified sequences</taxon>
        <taxon>metagenomes</taxon>
        <taxon>ecological metagenomes</taxon>
    </lineage>
</organism>
<dbReference type="AlphaFoldDB" id="A0A6J7UYW6"/>
<dbReference type="InterPro" id="IPR040442">
    <property type="entry name" value="Pyrv_kinase-like_dom_sf"/>
</dbReference>
<dbReference type="InterPro" id="IPR039556">
    <property type="entry name" value="ICL/PEPM"/>
</dbReference>
<accession>A0A6J7UYW6</accession>
<name>A0A6J7UYW6_9ZZZZ</name>
<dbReference type="GO" id="GO:0016833">
    <property type="term" value="F:oxo-acid-lyase activity"/>
    <property type="evidence" value="ECO:0007669"/>
    <property type="project" value="UniProtKB-ARBA"/>
</dbReference>
<dbReference type="Gene3D" id="3.20.20.60">
    <property type="entry name" value="Phosphoenolpyruvate-binding domains"/>
    <property type="match status" value="1"/>
</dbReference>
<dbReference type="EMBL" id="CAFBRB010000003">
    <property type="protein sequence ID" value="CAB5070919.1"/>
    <property type="molecule type" value="Genomic_DNA"/>
</dbReference>
<gene>
    <name evidence="1" type="ORF">UFOPK4401_00074</name>
</gene>
<evidence type="ECO:0000313" key="1">
    <source>
        <dbReference type="EMBL" id="CAB5070919.1"/>
    </source>
</evidence>
<dbReference type="InterPro" id="IPR015813">
    <property type="entry name" value="Pyrv/PenolPyrv_kinase-like_dom"/>
</dbReference>
<protein>
    <submittedName>
        <fullName evidence="1">Unannotated protein</fullName>
    </submittedName>
</protein>
<dbReference type="PANTHER" id="PTHR42905:SF5">
    <property type="entry name" value="CARBOXYVINYL-CARBOXYPHOSPHONATE PHOSPHORYLMUTASE, CHLOROPLASTIC"/>
    <property type="match status" value="1"/>
</dbReference>
<dbReference type="InterPro" id="IPR018523">
    <property type="entry name" value="Isocitrate_lyase_ph_CS"/>
</dbReference>
<proteinExistence type="predicted"/>
<dbReference type="PANTHER" id="PTHR42905">
    <property type="entry name" value="PHOSPHOENOLPYRUVATE CARBOXYLASE"/>
    <property type="match status" value="1"/>
</dbReference>
<dbReference type="PROSITE" id="PS00161">
    <property type="entry name" value="ISOCITRATE_LYASE"/>
    <property type="match status" value="1"/>
</dbReference>
<dbReference type="SUPFAM" id="SSF51621">
    <property type="entry name" value="Phosphoenolpyruvate/pyruvate domain"/>
    <property type="match status" value="1"/>
</dbReference>
<reference evidence="1" key="1">
    <citation type="submission" date="2020-05" db="EMBL/GenBank/DDBJ databases">
        <authorList>
            <person name="Chiriac C."/>
            <person name="Salcher M."/>
            <person name="Ghai R."/>
            <person name="Kavagutti S V."/>
        </authorList>
    </citation>
    <scope>NUCLEOTIDE SEQUENCE</scope>
</reference>
<dbReference type="Pfam" id="PF13714">
    <property type="entry name" value="PEP_mutase"/>
    <property type="match status" value="1"/>
</dbReference>
<dbReference type="CDD" id="cd00377">
    <property type="entry name" value="ICL_PEPM"/>
    <property type="match status" value="1"/>
</dbReference>
<sequence length="288" mass="30737">MTKASTLRALLAQTTQGPLVVPGVGTPLEAVSAQFAGFGAIYMSGYAVASWRHGLPDIGLLGARDTVDAVEAITRVTSIPLIVDADTGYGGPASVHANVRLLESAGAAAIQIEDQTWPKKCGHMSDKEVIPADEAAKKIAAAVTARTNPDTVIIARTDSVAPLGIDEALKRCRMFADAGADILFIDAPESIDHLTRIGKELKGRLMVNMSESGLTPAMSATEFHKFGFDIVIFPTAALRVAAKSIAQLYADLKVHGDTRPWMDRMYSLGELNQIMNLDEYMAIDEKAL</sequence>